<accession>A0ABY4ZU62</accession>
<reference evidence="2 3" key="1">
    <citation type="submission" date="2022-04" db="EMBL/GenBank/DDBJ databases">
        <title>Genome sequence of soybean root-associated Caulobacter segnis RL271.</title>
        <authorList>
            <person name="Longley R."/>
            <person name="Bonito G."/>
            <person name="Trigodet F."/>
            <person name="Crosson S."/>
            <person name="Fiebig A."/>
        </authorList>
    </citation>
    <scope>NUCLEOTIDE SEQUENCE [LARGE SCALE GENOMIC DNA]</scope>
    <source>
        <strain evidence="2 3">RL271</strain>
    </source>
</reference>
<keyword evidence="1" id="KW-0472">Membrane</keyword>
<keyword evidence="1" id="KW-1133">Transmembrane helix</keyword>
<name>A0ABY4ZU62_9CAUL</name>
<feature type="transmembrane region" description="Helical" evidence="1">
    <location>
        <begin position="46"/>
        <end position="64"/>
    </location>
</feature>
<keyword evidence="1" id="KW-0812">Transmembrane</keyword>
<proteinExistence type="predicted"/>
<evidence type="ECO:0000256" key="1">
    <source>
        <dbReference type="SAM" id="Phobius"/>
    </source>
</evidence>
<evidence type="ECO:0000313" key="3">
    <source>
        <dbReference type="Proteomes" id="UP001057520"/>
    </source>
</evidence>
<protein>
    <recommendedName>
        <fullName evidence="4">Tripartite tricarboxylate transporter TctB family protein</fullName>
    </recommendedName>
</protein>
<keyword evidence="3" id="KW-1185">Reference proteome</keyword>
<feature type="transmembrane region" description="Helical" evidence="1">
    <location>
        <begin position="5"/>
        <end position="26"/>
    </location>
</feature>
<organism evidence="2 3">
    <name type="scientific">Caulobacter segnis</name>
    <dbReference type="NCBI Taxonomy" id="88688"/>
    <lineage>
        <taxon>Bacteria</taxon>
        <taxon>Pseudomonadati</taxon>
        <taxon>Pseudomonadota</taxon>
        <taxon>Alphaproteobacteria</taxon>
        <taxon>Caulobacterales</taxon>
        <taxon>Caulobacteraceae</taxon>
        <taxon>Caulobacter</taxon>
    </lineage>
</organism>
<dbReference type="Proteomes" id="UP001057520">
    <property type="component" value="Chromosome"/>
</dbReference>
<sequence>MTMTFLYRLGGLACLAIGVFMGWIAILKPLQAAQSHAPVVDYDVKAFAFVPMMLVFGLFFLIGGDRWPYRDVERKTLTPAGWALMAVIALAGLAGFLLFKQQFTALGYAAG</sequence>
<dbReference type="EMBL" id="CP096040">
    <property type="protein sequence ID" value="USQ96243.1"/>
    <property type="molecule type" value="Genomic_DNA"/>
</dbReference>
<evidence type="ECO:0000313" key="2">
    <source>
        <dbReference type="EMBL" id="USQ96243.1"/>
    </source>
</evidence>
<feature type="transmembrane region" description="Helical" evidence="1">
    <location>
        <begin position="76"/>
        <end position="99"/>
    </location>
</feature>
<gene>
    <name evidence="2" type="ORF">MZV50_01165</name>
</gene>
<evidence type="ECO:0008006" key="4">
    <source>
        <dbReference type="Google" id="ProtNLM"/>
    </source>
</evidence>